<comment type="caution">
    <text evidence="1">The sequence shown here is derived from an EMBL/GenBank/DDBJ whole genome shotgun (WGS) entry which is preliminary data.</text>
</comment>
<dbReference type="Proteomes" id="UP000002971">
    <property type="component" value="Unassembled WGS sequence"/>
</dbReference>
<organism evidence="1 2">
    <name type="scientific">Ligilactobacillus ruminis SPM0211</name>
    <dbReference type="NCBI Taxonomy" id="1040964"/>
    <lineage>
        <taxon>Bacteria</taxon>
        <taxon>Bacillati</taxon>
        <taxon>Bacillota</taxon>
        <taxon>Bacilli</taxon>
        <taxon>Lactobacillales</taxon>
        <taxon>Lactobacillaceae</taxon>
        <taxon>Ligilactobacillus</taxon>
    </lineage>
</organism>
<evidence type="ECO:0000313" key="2">
    <source>
        <dbReference type="Proteomes" id="UP000002971"/>
    </source>
</evidence>
<dbReference type="EMBL" id="AFOJ01000006">
    <property type="protein sequence ID" value="EGM51139.1"/>
    <property type="molecule type" value="Genomic_DNA"/>
</dbReference>
<name>F7R183_9LACO</name>
<sequence length="37" mass="4269">MGPRLIGRGFKFYRVADCSVEIDKKIVFIYDTICAEN</sequence>
<dbReference type="AlphaFoldDB" id="F7R183"/>
<accession>F7R183</accession>
<gene>
    <name evidence="1" type="ORF">LRU_01451</name>
</gene>
<protein>
    <submittedName>
        <fullName evidence="1">Uncharacterized protein</fullName>
    </submittedName>
</protein>
<proteinExistence type="predicted"/>
<evidence type="ECO:0000313" key="1">
    <source>
        <dbReference type="EMBL" id="EGM51139.1"/>
    </source>
</evidence>
<reference evidence="1 2" key="1">
    <citation type="journal article" date="2011" name="J. Bacteriol.">
        <title>Genome Sequence of Lactobacillus ruminis SPM0211, Isolated from a Fecal Sample from a Healthy Korean.</title>
        <authorList>
            <person name="Lee S."/>
            <person name="Cho Y.J."/>
            <person name="Lee A.H."/>
            <person name="Chun J."/>
            <person name="Ha N.J."/>
            <person name="Ko G."/>
        </authorList>
    </citation>
    <scope>NUCLEOTIDE SEQUENCE [LARGE SCALE GENOMIC DNA]</scope>
    <source>
        <strain evidence="1 2">SPM0211</strain>
    </source>
</reference>